<reference evidence="7" key="2">
    <citation type="submission" date="2023-07" db="EMBL/GenBank/DDBJ databases">
        <title>Ancylobacter moscoviensis sp. nov., facultatively methylotrophic bacteria from activated sludge and the reclassification of Starkeya novella (Starkey 1934) Kelly et al. 2000 as Ancylobacter novellus comb. nov., Starkeya koreensis Im et al. 2006 as Ancylobacter koreensis comb.nov., Angulomicrobium tetraedrale Vasil'eva et al. 1986 as Ancylobacter tetraedralis comb. nov., Angulomicrobium amanitiforme Fritz et al. 2004 as Ancylobacter amanitiformis comb. nov. and Methylorhabdus multivorans Doronina et al. 1996 as Ancylobacter multivorans comb. nov. and emended description of the genus Ancylobacter.</title>
        <authorList>
            <person name="Doronina N."/>
            <person name="Chemodurova A."/>
            <person name="Grouzdev D."/>
            <person name="Koziaeva V."/>
            <person name="Shi W."/>
            <person name="Wu L."/>
            <person name="Kaparullina E."/>
        </authorList>
    </citation>
    <scope>NUCLEOTIDE SEQUENCE [LARGE SCALE GENOMIC DNA]</scope>
    <source>
        <strain evidence="7">Jip08</strain>
    </source>
</reference>
<feature type="transmembrane region" description="Helical" evidence="4">
    <location>
        <begin position="114"/>
        <end position="133"/>
    </location>
</feature>
<protein>
    <submittedName>
        <fullName evidence="6">MFS transporter</fullName>
    </submittedName>
</protein>
<proteinExistence type="predicted"/>
<feature type="transmembrane region" description="Helical" evidence="4">
    <location>
        <begin position="180"/>
        <end position="201"/>
    </location>
</feature>
<comment type="caution">
    <text evidence="6">The sequence shown here is derived from an EMBL/GenBank/DDBJ whole genome shotgun (WGS) entry which is preliminary data.</text>
</comment>
<feature type="transmembrane region" description="Helical" evidence="4">
    <location>
        <begin position="62"/>
        <end position="82"/>
    </location>
</feature>
<accession>A0ABT0DR11</accession>
<evidence type="ECO:0000259" key="5">
    <source>
        <dbReference type="PROSITE" id="PS50850"/>
    </source>
</evidence>
<evidence type="ECO:0000256" key="3">
    <source>
        <dbReference type="ARBA" id="ARBA00023136"/>
    </source>
</evidence>
<feature type="transmembrane region" description="Helical" evidence="4">
    <location>
        <begin position="154"/>
        <end position="174"/>
    </location>
</feature>
<dbReference type="Proteomes" id="UP001202867">
    <property type="component" value="Unassembled WGS sequence"/>
</dbReference>
<organism evidence="6 7">
    <name type="scientific">Ancylobacter koreensis</name>
    <dbReference type="NCBI Taxonomy" id="266121"/>
    <lineage>
        <taxon>Bacteria</taxon>
        <taxon>Pseudomonadati</taxon>
        <taxon>Pseudomonadota</taxon>
        <taxon>Alphaproteobacteria</taxon>
        <taxon>Hyphomicrobiales</taxon>
        <taxon>Xanthobacteraceae</taxon>
        <taxon>Ancylobacter</taxon>
    </lineage>
</organism>
<dbReference type="InterPro" id="IPR036259">
    <property type="entry name" value="MFS_trans_sf"/>
</dbReference>
<keyword evidence="1 4" id="KW-0812">Transmembrane</keyword>
<keyword evidence="3 4" id="KW-0472">Membrane</keyword>
<feature type="transmembrane region" description="Helical" evidence="4">
    <location>
        <begin position="292"/>
        <end position="309"/>
    </location>
</feature>
<dbReference type="SUPFAM" id="SSF103473">
    <property type="entry name" value="MFS general substrate transporter"/>
    <property type="match status" value="1"/>
</dbReference>
<dbReference type="PROSITE" id="PS50850">
    <property type="entry name" value="MFS"/>
    <property type="match status" value="1"/>
</dbReference>
<dbReference type="Gene3D" id="1.20.1250.20">
    <property type="entry name" value="MFS general substrate transporter like domains"/>
    <property type="match status" value="2"/>
</dbReference>
<gene>
    <name evidence="6" type="ORF">MWN33_16930</name>
</gene>
<evidence type="ECO:0000313" key="7">
    <source>
        <dbReference type="Proteomes" id="UP001202867"/>
    </source>
</evidence>
<evidence type="ECO:0000256" key="4">
    <source>
        <dbReference type="SAM" id="Phobius"/>
    </source>
</evidence>
<feature type="transmembrane region" description="Helical" evidence="4">
    <location>
        <begin position="381"/>
        <end position="400"/>
    </location>
</feature>
<dbReference type="InterPro" id="IPR052952">
    <property type="entry name" value="MFS-Transporter"/>
</dbReference>
<reference evidence="6 7" key="1">
    <citation type="submission" date="2022-04" db="EMBL/GenBank/DDBJ databases">
        <authorList>
            <person name="Grouzdev D.S."/>
            <person name="Pantiukh K.S."/>
            <person name="Krutkina M.S."/>
        </authorList>
    </citation>
    <scope>NUCLEOTIDE SEQUENCE [LARGE SCALE GENOMIC DNA]</scope>
    <source>
        <strain evidence="6 7">Jip08</strain>
    </source>
</reference>
<evidence type="ECO:0000313" key="6">
    <source>
        <dbReference type="EMBL" id="MCK0209720.1"/>
    </source>
</evidence>
<feature type="transmembrane region" description="Helical" evidence="4">
    <location>
        <begin position="315"/>
        <end position="334"/>
    </location>
</feature>
<dbReference type="PANTHER" id="PTHR23527:SF1">
    <property type="entry name" value="BLL3282 PROTEIN"/>
    <property type="match status" value="1"/>
</dbReference>
<keyword evidence="2 4" id="KW-1133">Transmembrane helix</keyword>
<sequence>MRAARPEPPAGSSSGPASNLKWVVLGAGVLSQASMSSLHHGLPSIGPLLRSGFELSLAQTGLVLAAANIGTMSMMILCGLATDRFGERLVSGVGLGTAGLLMVLAGFADSVLAVGALLFLAGGLSAVTISASGRSVMAWFSRRERGLALGIRQMSVTLGGALAAMALPFAATQWGVRGAFVTLGVFFMFGAIVAAIGLLPPPHRVEAPRAAGLPSPLRDRPLWRLALCAGLFSCAQTAVGSFTAIFLTEYRGFSLAAAATAFALIQIGGGAARVIAGRLSDRTGERVPQMRLHGFVLVLLLGSTALLANGPTMPLVAALLLAGIFTLSWNGLAFTATAEMAGYARSGQALGLQGTIMRIVSAGAGVGFGLAVTAFSWPVAFVLLALFPLAGALLLTPLIAEERRRSAHTEVPVRISDS</sequence>
<dbReference type="PANTHER" id="PTHR23527">
    <property type="entry name" value="BLL3282 PROTEIN"/>
    <property type="match status" value="1"/>
</dbReference>
<feature type="transmembrane region" description="Helical" evidence="4">
    <location>
        <begin position="222"/>
        <end position="247"/>
    </location>
</feature>
<evidence type="ECO:0000256" key="1">
    <source>
        <dbReference type="ARBA" id="ARBA00022692"/>
    </source>
</evidence>
<name>A0ABT0DR11_9HYPH</name>
<dbReference type="InterPro" id="IPR011701">
    <property type="entry name" value="MFS"/>
</dbReference>
<feature type="transmembrane region" description="Helical" evidence="4">
    <location>
        <begin position="253"/>
        <end position="272"/>
    </location>
</feature>
<feature type="transmembrane region" description="Helical" evidence="4">
    <location>
        <begin position="89"/>
        <end position="108"/>
    </location>
</feature>
<feature type="transmembrane region" description="Helical" evidence="4">
    <location>
        <begin position="355"/>
        <end position="375"/>
    </location>
</feature>
<dbReference type="Pfam" id="PF07690">
    <property type="entry name" value="MFS_1"/>
    <property type="match status" value="1"/>
</dbReference>
<evidence type="ECO:0000256" key="2">
    <source>
        <dbReference type="ARBA" id="ARBA00022989"/>
    </source>
</evidence>
<dbReference type="InterPro" id="IPR020846">
    <property type="entry name" value="MFS_dom"/>
</dbReference>
<keyword evidence="7" id="KW-1185">Reference proteome</keyword>
<dbReference type="EMBL" id="JALKCG010000008">
    <property type="protein sequence ID" value="MCK0209720.1"/>
    <property type="molecule type" value="Genomic_DNA"/>
</dbReference>
<dbReference type="RefSeq" id="WP_247202283.1">
    <property type="nucleotide sequence ID" value="NZ_JALKCG010000008.1"/>
</dbReference>
<feature type="domain" description="Major facilitator superfamily (MFS) profile" evidence="5">
    <location>
        <begin position="20"/>
        <end position="403"/>
    </location>
</feature>